<evidence type="ECO:0000313" key="1">
    <source>
        <dbReference type="EMBL" id="QJA88957.1"/>
    </source>
</evidence>
<protein>
    <submittedName>
        <fullName evidence="1">Uncharacterized protein</fullName>
    </submittedName>
</protein>
<dbReference type="AlphaFoldDB" id="A0A6M3L2S2"/>
<accession>A0A6M3L2S2</accession>
<sequence>METSLVGPERVELETLTTGLSPKQREAILYAAMGMSDREVRVYTGVVYNTIKDWRRNDKFMSVFNYVRDNVSMEQSREAMRLFLGSYHPLVLQQIVEMAVKPWDELRSQAEIGAKLKCIEMINKCLGMDVPVDKKAPTQTWNQIIMNIQKEDVYAGGDKY</sequence>
<organism evidence="1">
    <name type="scientific">viral metagenome</name>
    <dbReference type="NCBI Taxonomy" id="1070528"/>
    <lineage>
        <taxon>unclassified sequences</taxon>
        <taxon>metagenomes</taxon>
        <taxon>organismal metagenomes</taxon>
    </lineage>
</organism>
<gene>
    <name evidence="1" type="ORF">MM415B02637_0010</name>
</gene>
<dbReference type="EMBL" id="MT142814">
    <property type="protein sequence ID" value="QJA88957.1"/>
    <property type="molecule type" value="Genomic_DNA"/>
</dbReference>
<reference evidence="1" key="1">
    <citation type="submission" date="2020-03" db="EMBL/GenBank/DDBJ databases">
        <title>The deep terrestrial virosphere.</title>
        <authorList>
            <person name="Holmfeldt K."/>
            <person name="Nilsson E."/>
            <person name="Simone D."/>
            <person name="Lopez-Fernandez M."/>
            <person name="Wu X."/>
            <person name="de Brujin I."/>
            <person name="Lundin D."/>
            <person name="Andersson A."/>
            <person name="Bertilsson S."/>
            <person name="Dopson M."/>
        </authorList>
    </citation>
    <scope>NUCLEOTIDE SEQUENCE</scope>
    <source>
        <strain evidence="1">MM415B02637</strain>
    </source>
</reference>
<name>A0A6M3L2S2_9ZZZZ</name>
<proteinExistence type="predicted"/>